<organism evidence="1">
    <name type="scientific">Strongyloides ratti</name>
    <name type="common">Parasitic roundworm</name>
    <dbReference type="NCBI Taxonomy" id="34506"/>
    <lineage>
        <taxon>Eukaryota</taxon>
        <taxon>Metazoa</taxon>
        <taxon>Ecdysozoa</taxon>
        <taxon>Nematoda</taxon>
        <taxon>Chromadorea</taxon>
        <taxon>Rhabditida</taxon>
        <taxon>Tylenchina</taxon>
        <taxon>Panagrolaimomorpha</taxon>
        <taxon>Strongyloidoidea</taxon>
        <taxon>Strongyloididae</taxon>
        <taxon>Strongyloides</taxon>
    </lineage>
</organism>
<dbReference type="RefSeq" id="XP_024510010.1">
    <property type="nucleotide sequence ID" value="XM_024644453.1"/>
</dbReference>
<dbReference type="Proteomes" id="UP000035682">
    <property type="component" value="Unplaced"/>
</dbReference>
<proteinExistence type="predicted"/>
<gene>
    <name evidence="1 3 4" type="ORF">SRAE_X000014400</name>
</gene>
<sequence length="94" mass="11010">MLKYKQLHHESYTDIVIVYDNENIFIKRNYDYILNNKIILCLKITNFVMNHSTNDNQTGSSGRNDIIMSTVDNCNVHGDEDKRNRGEKCKIISQ</sequence>
<dbReference type="AlphaFoldDB" id="A0A090LT84"/>
<dbReference type="WBParaSite" id="SRAE_X000014400.1">
    <property type="protein sequence ID" value="SRAE_X000014400.1"/>
    <property type="gene ID" value="WBGene00265700"/>
</dbReference>
<dbReference type="CTD" id="36383194"/>
<dbReference type="EMBL" id="LN609530">
    <property type="protein sequence ID" value="CEF70814.1"/>
    <property type="molecule type" value="Genomic_DNA"/>
</dbReference>
<evidence type="ECO:0000313" key="1">
    <source>
        <dbReference type="EMBL" id="CEF70814.1"/>
    </source>
</evidence>
<protein>
    <submittedName>
        <fullName evidence="1 3">Uncharacterized protein</fullName>
    </submittedName>
</protein>
<keyword evidence="2" id="KW-1185">Reference proteome</keyword>
<reference evidence="3" key="2">
    <citation type="submission" date="2020-12" db="UniProtKB">
        <authorList>
            <consortium name="WormBaseParasite"/>
        </authorList>
    </citation>
    <scope>IDENTIFICATION</scope>
</reference>
<accession>A0A090LT84</accession>
<evidence type="ECO:0000313" key="4">
    <source>
        <dbReference type="WormBase" id="SRAE_X000014400"/>
    </source>
</evidence>
<name>A0A090LT84_STRRB</name>
<evidence type="ECO:0000313" key="2">
    <source>
        <dbReference type="Proteomes" id="UP000035682"/>
    </source>
</evidence>
<dbReference type="GeneID" id="36383194"/>
<dbReference type="WormBase" id="SRAE_X000014400">
    <property type="protein sequence ID" value="SRP05893"/>
    <property type="gene ID" value="WBGene00265700"/>
</dbReference>
<reference evidence="1 2" key="1">
    <citation type="submission" date="2014-09" db="EMBL/GenBank/DDBJ databases">
        <authorList>
            <person name="Martin A.A."/>
        </authorList>
    </citation>
    <scope>NUCLEOTIDE SEQUENCE</scope>
    <source>
        <strain evidence="2">ED321</strain>
        <strain evidence="1">ED321 Heterogonic</strain>
    </source>
</reference>
<evidence type="ECO:0000313" key="3">
    <source>
        <dbReference type="WBParaSite" id="SRAE_X000014400.1"/>
    </source>
</evidence>